<evidence type="ECO:0000313" key="1">
    <source>
        <dbReference type="EMBL" id="KAJ9114797.1"/>
    </source>
</evidence>
<reference evidence="1" key="1">
    <citation type="submission" date="2023-04" db="EMBL/GenBank/DDBJ databases">
        <title>Draft Genome sequencing of Naganishia species isolated from polar environments using Oxford Nanopore Technology.</title>
        <authorList>
            <person name="Leo P."/>
            <person name="Venkateswaran K."/>
        </authorList>
    </citation>
    <scope>NUCLEOTIDE SEQUENCE</scope>
    <source>
        <strain evidence="1">DBVPG 5303</strain>
    </source>
</reference>
<comment type="caution">
    <text evidence="1">The sequence shown here is derived from an EMBL/GenBank/DDBJ whole genome shotgun (WGS) entry which is preliminary data.</text>
</comment>
<accession>A0ACC2WW80</accession>
<name>A0ACC2WW80_9TREE</name>
<organism evidence="1 2">
    <name type="scientific">Naganishia onofrii</name>
    <dbReference type="NCBI Taxonomy" id="1851511"/>
    <lineage>
        <taxon>Eukaryota</taxon>
        <taxon>Fungi</taxon>
        <taxon>Dikarya</taxon>
        <taxon>Basidiomycota</taxon>
        <taxon>Agaricomycotina</taxon>
        <taxon>Tremellomycetes</taxon>
        <taxon>Filobasidiales</taxon>
        <taxon>Filobasidiaceae</taxon>
        <taxon>Naganishia</taxon>
    </lineage>
</organism>
<protein>
    <submittedName>
        <fullName evidence="1">Uncharacterized protein</fullName>
    </submittedName>
</protein>
<dbReference type="Proteomes" id="UP001234202">
    <property type="component" value="Unassembled WGS sequence"/>
</dbReference>
<evidence type="ECO:0000313" key="2">
    <source>
        <dbReference type="Proteomes" id="UP001234202"/>
    </source>
</evidence>
<keyword evidence="2" id="KW-1185">Reference proteome</keyword>
<sequence>MDRALFISELHALINETRRKYPEVRHAAEGALEALKRGGAGPDGRALMLPIAKGCATKNGKVVGICVGALQRLVGMDAVDSTAVPSILVTLDSVLTHGVDIQLKVLQTILSVLTYCTDVHGEVLGDALLLCFKLHDVKHPVVNSTAAATLRQAVMLVFERVAEEDATIARITPTNNDLSVDAEPSVALPPLTQVNADALPPVLQDAFTLLSDLCILARPPPAGRGGKEVVKDPEEEEEPWLLRSLHSASSTGSGSGGVTRTFALELVESVVAEFEECIKAHRELVFLLQHSLTPLLLRTLNEKQSSFQLTLRTIRLVFLLTRDYLDQIPGEGEAEAMLAFLVRVVAGDAEVLASVQPERVSGGCVWFRALALEVVKGLCHDPTYLLSLWQRYDGISSRSNIVTDLVFTLNRVITERPHLLGVNSTIGGLGIVSGSSSDAFGTAFPHTAGPVQSSLSTTSGARYSASGYLDMGLSAVATAASVGVNTVNAMMGNEDDGRLEASCAIKTQCLDQYEKMDPPVVPERYIYLLALQILEEIASSFAVVSDGDVATPRPSAISDREEQVVDLSTDAETPRTIPPTVAEVQKGMMDAAWPALLAALTFLMGVNLSEDLFQELLTAFRILIVASDRVSHFTARNTLLNSLARYAVPAAVVKSMQAYSEGGGGSGGTSTTRNSSVLSVDALGLGSIGITSSSNQPPSLSEHNLACLRLLLDVIRGCSSTLNESWHDVLETLQNANYVLGKKPTTGARKASSAVNGTPVMPPSPSRSRMASFQMERVSSTMTEGEVDAIQLDIRDLFESSGRFDDGTFQHFTDALCRLSADMIGVNSANHGTTAAPSGTTPPTIDSSLPPSPRAAPRDLHLHIPTTSTRRRASGLHMSQATRPGEKSFAIAMLDNVASNNMARLLGSDPDLAWNNIINHLLEVAFCSTAPAVIRNQAAVVLNHILVAAANAISEAEEVTFQRQIEQQLFQALSREIQPVISGVMASIDIDIRVAGLHTLLVVLESCGHALSDVWSTVFNILASVFANSAQDTDVESLKSRRQSDLPPLHIQTVSLKSQIQMLRTAFPSVNLICSDFVMTFDASALGCAIDTLERYGRQRLDVNITLSAIGLIWNVSDTVRSSAVELEAVQRETLWLKLLHCLLVLSSDRRNEVRTSALQTLFKCLELHGGKLPESTWSLVLNGVLFPLLHDIKKGPEVNEDEREEAEAIPFTTYDANAQWAETAALALNSFANILDGFGDNLTAMDTFDTTLEQLADISIEFFGRAGDKSCAATLAMFRKLISVVRERQQSPDVLWRTIESIRNTLVANAQLERTAGEATYSQNSLSLLIQVAQDMATSFPTADLHHQEMLLNIVKEAVTYSRSPTYASDVDAMTPVQNSAMEFVRTAGGEAYSPIISSILCDLAEYITLAFIGAFEYVDQSLPYTNNKKQVAKQVTFIALSKTAMPLAASIFTKYANEKAVYESGAFERVLGALALPIKLRYECPPSNKYGDDAPLWQIATDSAIVMLKDAPRKVSSIAKDLSRDKHDALWQQIVEVVRATLLADCSSLSDMSPSEREKEESLDWPFLHMLETHLLPVLGYQGMSDQTLQALAEIVHSATQLWRAGTANGGAAGEIETLPRERFHYWCFDLLFIVTSRTSVVDDIPSARRTAGFFLPLLVSRCKAALMAYLDELPLRGAMPFERVREEELVYILQRLLDLQVWEDGLRAVMTADGTHSISPLKQALLQSPRAHLFHLYPILLEIATYNGAGQLPTVWVAKQSGPTGATLDPPPGEPVDHNDSGRAEGRGVPTAVDAADAVEVDAREIAKACLKMLSRDMGV</sequence>
<proteinExistence type="predicted"/>
<gene>
    <name evidence="1" type="ORF">QFC24_007107</name>
</gene>
<dbReference type="EMBL" id="JASBWV010000052">
    <property type="protein sequence ID" value="KAJ9114797.1"/>
    <property type="molecule type" value="Genomic_DNA"/>
</dbReference>